<reference evidence="15 16" key="1">
    <citation type="journal article" date="2018" name="Nat. Ecol. Evol.">
        <title>Shark genomes provide insights into elasmobranch evolution and the origin of vertebrates.</title>
        <authorList>
            <person name="Hara Y"/>
            <person name="Yamaguchi K"/>
            <person name="Onimaru K"/>
            <person name="Kadota M"/>
            <person name="Koyanagi M"/>
            <person name="Keeley SD"/>
            <person name="Tatsumi K"/>
            <person name="Tanaka K"/>
            <person name="Motone F"/>
            <person name="Kageyama Y"/>
            <person name="Nozu R"/>
            <person name="Adachi N"/>
            <person name="Nishimura O"/>
            <person name="Nakagawa R"/>
            <person name="Tanegashima C"/>
            <person name="Kiyatake I"/>
            <person name="Matsumoto R"/>
            <person name="Murakumo K"/>
            <person name="Nishida K"/>
            <person name="Terakita A"/>
            <person name="Kuratani S"/>
            <person name="Sato K"/>
            <person name="Hyodo S Kuraku.S."/>
        </authorList>
    </citation>
    <scope>NUCLEOTIDE SEQUENCE [LARGE SCALE GENOMIC DNA]</scope>
</reference>
<dbReference type="GO" id="GO:0006694">
    <property type="term" value="P:steroid biosynthetic process"/>
    <property type="evidence" value="ECO:0007669"/>
    <property type="project" value="TreeGrafter"/>
</dbReference>
<evidence type="ECO:0000256" key="4">
    <source>
        <dbReference type="ARBA" id="ARBA00022692"/>
    </source>
</evidence>
<keyword evidence="6" id="KW-0256">Endoplasmic reticulum</keyword>
<dbReference type="Proteomes" id="UP000287033">
    <property type="component" value="Unassembled WGS sequence"/>
</dbReference>
<feature type="transmembrane region" description="Helical" evidence="13">
    <location>
        <begin position="17"/>
        <end position="38"/>
    </location>
</feature>
<evidence type="ECO:0000313" key="16">
    <source>
        <dbReference type="Proteomes" id="UP000287033"/>
    </source>
</evidence>
<evidence type="ECO:0000256" key="9">
    <source>
        <dbReference type="ARBA" id="ARBA00022989"/>
    </source>
</evidence>
<comment type="subcellular location">
    <subcellularLocation>
        <location evidence="1">Endoplasmic reticulum membrane</location>
        <topology evidence="1">Multi-pass membrane protein</topology>
    </subcellularLocation>
    <subcellularLocation>
        <location evidence="2">Microsome membrane</location>
    </subcellularLocation>
</comment>
<keyword evidence="12 13" id="KW-0472">Membrane</keyword>
<dbReference type="Pfam" id="PF02544">
    <property type="entry name" value="Steroid_dh"/>
    <property type="match status" value="1"/>
</dbReference>
<evidence type="ECO:0000256" key="1">
    <source>
        <dbReference type="ARBA" id="ARBA00004477"/>
    </source>
</evidence>
<evidence type="ECO:0000256" key="8">
    <source>
        <dbReference type="ARBA" id="ARBA00022857"/>
    </source>
</evidence>
<evidence type="ECO:0000256" key="10">
    <source>
        <dbReference type="ARBA" id="ARBA00023002"/>
    </source>
</evidence>
<evidence type="ECO:0000256" key="13">
    <source>
        <dbReference type="SAM" id="Phobius"/>
    </source>
</evidence>
<keyword evidence="11" id="KW-0443">Lipid metabolism</keyword>
<proteinExistence type="inferred from homology"/>
<dbReference type="GO" id="GO:0005789">
    <property type="term" value="C:endoplasmic reticulum membrane"/>
    <property type="evidence" value="ECO:0007669"/>
    <property type="project" value="UniProtKB-SubCell"/>
</dbReference>
<dbReference type="PANTHER" id="PTHR10556">
    <property type="entry name" value="3-OXO-5-ALPHA-STEROID 4-DEHYDROGENASE"/>
    <property type="match status" value="1"/>
</dbReference>
<sequence>MIHCTHYDDNWVTDFRFISGVVLYFVGLSINIYSDNILLSLRKPNDREYYIPKGGLFEYITAANYFGEIVEWFGYAIATSTLPAFVFAIVTASYLGHRAYNHHRYYLEKFNDYPKSRKALIPLIF</sequence>
<evidence type="ECO:0000256" key="6">
    <source>
        <dbReference type="ARBA" id="ARBA00022824"/>
    </source>
</evidence>
<comment type="similarity">
    <text evidence="3">Belongs to the steroid 5-alpha reductase family.</text>
</comment>
<dbReference type="STRING" id="137246.A0A401T1W3"/>
<keyword evidence="4 13" id="KW-0812">Transmembrane</keyword>
<dbReference type="OrthoDB" id="5788137at2759"/>
<evidence type="ECO:0000256" key="7">
    <source>
        <dbReference type="ARBA" id="ARBA00022848"/>
    </source>
</evidence>
<evidence type="ECO:0000256" key="2">
    <source>
        <dbReference type="ARBA" id="ARBA00004524"/>
    </source>
</evidence>
<keyword evidence="10" id="KW-0560">Oxidoreductase</keyword>
<feature type="domain" description="3-oxo-5-alpha-steroid 4-dehydrogenase C-terminal" evidence="14">
    <location>
        <begin position="2"/>
        <end position="125"/>
    </location>
</feature>
<keyword evidence="9 13" id="KW-1133">Transmembrane helix</keyword>
<dbReference type="OMA" id="FICHYAD"/>
<evidence type="ECO:0000256" key="3">
    <source>
        <dbReference type="ARBA" id="ARBA00007742"/>
    </source>
</evidence>
<protein>
    <recommendedName>
        <fullName evidence="14">3-oxo-5-alpha-steroid 4-dehydrogenase C-terminal domain-containing protein</fullName>
    </recommendedName>
</protein>
<evidence type="ECO:0000259" key="14">
    <source>
        <dbReference type="Pfam" id="PF02544"/>
    </source>
</evidence>
<dbReference type="GO" id="GO:0030154">
    <property type="term" value="P:cell differentiation"/>
    <property type="evidence" value="ECO:0007669"/>
    <property type="project" value="UniProtKB-KW"/>
</dbReference>
<feature type="transmembrane region" description="Helical" evidence="13">
    <location>
        <begin position="72"/>
        <end position="95"/>
    </location>
</feature>
<accession>A0A401T1W3</accession>
<organism evidence="15 16">
    <name type="scientific">Chiloscyllium punctatum</name>
    <name type="common">Brownbanded bambooshark</name>
    <name type="synonym">Hemiscyllium punctatum</name>
    <dbReference type="NCBI Taxonomy" id="137246"/>
    <lineage>
        <taxon>Eukaryota</taxon>
        <taxon>Metazoa</taxon>
        <taxon>Chordata</taxon>
        <taxon>Craniata</taxon>
        <taxon>Vertebrata</taxon>
        <taxon>Chondrichthyes</taxon>
        <taxon>Elasmobranchii</taxon>
        <taxon>Galeomorphii</taxon>
        <taxon>Galeoidea</taxon>
        <taxon>Orectolobiformes</taxon>
        <taxon>Hemiscylliidae</taxon>
        <taxon>Chiloscyllium</taxon>
    </lineage>
</organism>
<gene>
    <name evidence="15" type="ORF">chiPu_0015103</name>
</gene>
<keyword evidence="16" id="KW-1185">Reference proteome</keyword>
<dbReference type="InterPro" id="IPR039357">
    <property type="entry name" value="SRD5A/TECR"/>
</dbReference>
<evidence type="ECO:0000313" key="15">
    <source>
        <dbReference type="EMBL" id="GCC36608.1"/>
    </source>
</evidence>
<evidence type="ECO:0000256" key="11">
    <source>
        <dbReference type="ARBA" id="ARBA00023098"/>
    </source>
</evidence>
<dbReference type="GO" id="GO:0003865">
    <property type="term" value="F:3-oxo-5-alpha-steroid 4-dehydrogenase activity"/>
    <property type="evidence" value="ECO:0007669"/>
    <property type="project" value="TreeGrafter"/>
</dbReference>
<keyword evidence="7" id="KW-0492">Microsome</keyword>
<dbReference type="AlphaFoldDB" id="A0A401T1W3"/>
<name>A0A401T1W3_CHIPU</name>
<dbReference type="PANTHER" id="PTHR10556:SF57">
    <property type="entry name" value="3-OXO-5-ALPHA-STEROID 4-DEHYDROGENASE 1"/>
    <property type="match status" value="1"/>
</dbReference>
<comment type="caution">
    <text evidence="15">The sequence shown here is derived from an EMBL/GenBank/DDBJ whole genome shotgun (WGS) entry which is preliminary data.</text>
</comment>
<evidence type="ECO:0000256" key="5">
    <source>
        <dbReference type="ARBA" id="ARBA00022782"/>
    </source>
</evidence>
<keyword evidence="5" id="KW-0221">Differentiation</keyword>
<dbReference type="PROSITE" id="PS50244">
    <property type="entry name" value="S5A_REDUCTASE"/>
    <property type="match status" value="1"/>
</dbReference>
<keyword evidence="8" id="KW-0521">NADP</keyword>
<dbReference type="InterPro" id="IPR001104">
    <property type="entry name" value="3-oxo-5_a-steroid_4-DH_C"/>
</dbReference>
<evidence type="ECO:0000256" key="12">
    <source>
        <dbReference type="ARBA" id="ARBA00023136"/>
    </source>
</evidence>
<dbReference type="EMBL" id="BEZZ01000857">
    <property type="protein sequence ID" value="GCC36608.1"/>
    <property type="molecule type" value="Genomic_DNA"/>
</dbReference>
<dbReference type="Gene3D" id="1.20.120.1630">
    <property type="match status" value="1"/>
</dbReference>